<feature type="domain" description="Carbohydrate kinase PfkB" evidence="13">
    <location>
        <begin position="8"/>
        <end position="288"/>
    </location>
</feature>
<dbReference type="Pfam" id="PF00294">
    <property type="entry name" value="PfkB"/>
    <property type="match status" value="1"/>
</dbReference>
<feature type="binding site" evidence="12">
    <location>
        <position position="239"/>
    </location>
    <ligand>
        <name>K(+)</name>
        <dbReference type="ChEBI" id="CHEBI:29103"/>
    </ligand>
</feature>
<comment type="similarity">
    <text evidence="1">Belongs to the carbohydrate kinase pfkB family.</text>
</comment>
<comment type="caution">
    <text evidence="14">The sequence shown here is derived from an EMBL/GenBank/DDBJ whole genome shotgun (WGS) entry which is preliminary data.</text>
</comment>
<evidence type="ECO:0000256" key="11">
    <source>
        <dbReference type="ARBA" id="ARBA00023277"/>
    </source>
</evidence>
<evidence type="ECO:0000256" key="7">
    <source>
        <dbReference type="ARBA" id="ARBA00022777"/>
    </source>
</evidence>
<comment type="function">
    <text evidence="12">Catalyzes the phosphorylation of ribose at O-5 in a reaction requiring ATP and magnesium. The resulting D-ribose-5-phosphate can then be used either for sythesis of nucleotides, histidine, and tryptophan, or as a component of the pentose phosphate pathway.</text>
</comment>
<dbReference type="UniPathway" id="UPA00916">
    <property type="reaction ID" value="UER00889"/>
</dbReference>
<feature type="binding site" evidence="12">
    <location>
        <begin position="38"/>
        <end position="42"/>
    </location>
    <ligand>
        <name>substrate</name>
    </ligand>
</feature>
<dbReference type="GO" id="GO:0019303">
    <property type="term" value="P:D-ribose catabolic process"/>
    <property type="evidence" value="ECO:0007669"/>
    <property type="project" value="UniProtKB-UniRule"/>
</dbReference>
<dbReference type="GO" id="GO:0004747">
    <property type="term" value="F:ribokinase activity"/>
    <property type="evidence" value="ECO:0007669"/>
    <property type="project" value="UniProtKB-UniRule"/>
</dbReference>
<dbReference type="GO" id="GO:0005829">
    <property type="term" value="C:cytosol"/>
    <property type="evidence" value="ECO:0007669"/>
    <property type="project" value="TreeGrafter"/>
</dbReference>
<feature type="binding site" evidence="12">
    <location>
        <position position="182"/>
    </location>
    <ligand>
        <name>ATP</name>
        <dbReference type="ChEBI" id="CHEBI:30616"/>
    </ligand>
</feature>
<dbReference type="InterPro" id="IPR029056">
    <property type="entry name" value="Ribokinase-like"/>
</dbReference>
<keyword evidence="8 12" id="KW-0067">ATP-binding</keyword>
<dbReference type="EC" id="2.7.1.15" evidence="2 12"/>
<feature type="binding site" evidence="12">
    <location>
        <position position="282"/>
    </location>
    <ligand>
        <name>K(+)</name>
        <dbReference type="ChEBI" id="CHEBI:29103"/>
    </ligand>
</feature>
<dbReference type="OrthoDB" id="9775849at2"/>
<comment type="similarity">
    <text evidence="12">Belongs to the carbohydrate kinase PfkB family. Ribokinase subfamily.</text>
</comment>
<evidence type="ECO:0000256" key="8">
    <source>
        <dbReference type="ARBA" id="ARBA00022840"/>
    </source>
</evidence>
<dbReference type="EMBL" id="QMKK01000061">
    <property type="protein sequence ID" value="RAX37531.1"/>
    <property type="molecule type" value="Genomic_DNA"/>
</dbReference>
<feature type="binding site" evidence="12">
    <location>
        <position position="241"/>
    </location>
    <ligand>
        <name>K(+)</name>
        <dbReference type="ChEBI" id="CHEBI:29103"/>
    </ligand>
</feature>
<dbReference type="InterPro" id="IPR011611">
    <property type="entry name" value="PfkB_dom"/>
</dbReference>
<evidence type="ECO:0000259" key="13">
    <source>
        <dbReference type="Pfam" id="PF00294"/>
    </source>
</evidence>
<evidence type="ECO:0000313" key="14">
    <source>
        <dbReference type="EMBL" id="RAX37531.1"/>
    </source>
</evidence>
<comment type="subunit">
    <text evidence="12">Homodimer.</text>
</comment>
<keyword evidence="11 12" id="KW-0119">Carbohydrate metabolism</keyword>
<comment type="pathway">
    <text evidence="12">Carbohydrate metabolism; D-ribose degradation; D-ribose 5-phosphate from beta-D-ribopyranose: step 2/2.</text>
</comment>
<accession>A0A329Y0W1</accession>
<keyword evidence="7 12" id="KW-0418">Kinase</keyword>
<dbReference type="InterPro" id="IPR011877">
    <property type="entry name" value="Ribokinase"/>
</dbReference>
<dbReference type="PRINTS" id="PR00990">
    <property type="entry name" value="RIBOKINASE"/>
</dbReference>
<proteinExistence type="inferred from homology"/>
<dbReference type="PANTHER" id="PTHR10584">
    <property type="entry name" value="SUGAR KINASE"/>
    <property type="match status" value="1"/>
</dbReference>
<evidence type="ECO:0000256" key="9">
    <source>
        <dbReference type="ARBA" id="ARBA00022842"/>
    </source>
</evidence>
<dbReference type="Proteomes" id="UP000251205">
    <property type="component" value="Unassembled WGS sequence"/>
</dbReference>
<keyword evidence="4 12" id="KW-0808">Transferase</keyword>
<protein>
    <recommendedName>
        <fullName evidence="3 12">Ribokinase</fullName>
        <shortName evidence="12">RK</shortName>
        <ecNumber evidence="2 12">2.7.1.15</ecNumber>
    </recommendedName>
</protein>
<name>A0A329Y0W1_RHITR</name>
<feature type="active site" description="Proton acceptor" evidence="12">
    <location>
        <position position="245"/>
    </location>
</feature>
<dbReference type="GO" id="GO:0046872">
    <property type="term" value="F:metal ion binding"/>
    <property type="evidence" value="ECO:0007669"/>
    <property type="project" value="UniProtKB-KW"/>
</dbReference>
<evidence type="ECO:0000256" key="1">
    <source>
        <dbReference type="ARBA" id="ARBA00005380"/>
    </source>
</evidence>
<comment type="caution">
    <text evidence="12">Lacks conserved residue(s) required for the propagation of feature annotation.</text>
</comment>
<dbReference type="PANTHER" id="PTHR10584:SF166">
    <property type="entry name" value="RIBOKINASE"/>
    <property type="match status" value="1"/>
</dbReference>
<keyword evidence="10 12" id="KW-0630">Potassium</keyword>
<dbReference type="HAMAP" id="MF_01987">
    <property type="entry name" value="Ribokinase"/>
    <property type="match status" value="1"/>
</dbReference>
<keyword evidence="6 12" id="KW-0547">Nucleotide-binding</keyword>
<feature type="binding site" evidence="12">
    <location>
        <begin position="244"/>
        <end position="245"/>
    </location>
    <ligand>
        <name>ATP</name>
        <dbReference type="ChEBI" id="CHEBI:30616"/>
    </ligand>
</feature>
<dbReference type="AlphaFoldDB" id="A0A329Y0W1"/>
<evidence type="ECO:0000256" key="5">
    <source>
        <dbReference type="ARBA" id="ARBA00022723"/>
    </source>
</evidence>
<dbReference type="InterPro" id="IPR002173">
    <property type="entry name" value="Carboh/pur_kinase_PfkB_CS"/>
</dbReference>
<comment type="cofactor">
    <cofactor evidence="12">
        <name>Mg(2+)</name>
        <dbReference type="ChEBI" id="CHEBI:18420"/>
    </cofactor>
    <text evidence="12">Requires a divalent cation, most likely magnesium in vivo, as an electrophilic catalyst to aid phosphoryl group transfer. It is the chelate of the metal and the nucleotide that is the actual substrate.</text>
</comment>
<feature type="binding site" evidence="12">
    <location>
        <position position="277"/>
    </location>
    <ligand>
        <name>K(+)</name>
        <dbReference type="ChEBI" id="CHEBI:29103"/>
    </ligand>
</feature>
<dbReference type="SUPFAM" id="SSF53613">
    <property type="entry name" value="Ribokinase-like"/>
    <property type="match status" value="1"/>
</dbReference>
<evidence type="ECO:0000256" key="2">
    <source>
        <dbReference type="ARBA" id="ARBA00012035"/>
    </source>
</evidence>
<comment type="subcellular location">
    <subcellularLocation>
        <location evidence="12">Cytoplasm</location>
    </subcellularLocation>
</comment>
<dbReference type="RefSeq" id="WP_112345796.1">
    <property type="nucleotide sequence ID" value="NZ_QMKK01000061.1"/>
</dbReference>
<feature type="binding site" evidence="12">
    <location>
        <begin position="212"/>
        <end position="217"/>
    </location>
    <ligand>
        <name>ATP</name>
        <dbReference type="ChEBI" id="CHEBI:30616"/>
    </ligand>
</feature>
<keyword evidence="9 12" id="KW-0460">Magnesium</keyword>
<evidence type="ECO:0000256" key="12">
    <source>
        <dbReference type="HAMAP-Rule" id="MF_01987"/>
    </source>
</evidence>
<dbReference type="Gene3D" id="3.40.1190.20">
    <property type="match status" value="1"/>
</dbReference>
<dbReference type="InterPro" id="IPR002139">
    <property type="entry name" value="Ribo/fructo_kinase"/>
</dbReference>
<keyword evidence="5 12" id="KW-0479">Metal-binding</keyword>
<evidence type="ECO:0000256" key="6">
    <source>
        <dbReference type="ARBA" id="ARBA00022741"/>
    </source>
</evidence>
<evidence type="ECO:0000256" key="10">
    <source>
        <dbReference type="ARBA" id="ARBA00022958"/>
    </source>
</evidence>
<sequence>MRAYVIGNVAIDETISVLSMPEAGASILGREETRDLGGKGANQAVVMGRTGLSTTLVAAVGEDFRAQTIRDQLAGEVVDAHLVGHPDRSSDFSIIFTTPDGENAIVTTTASAEALTLAEAFAPLADATAGDLVVLQGNLSESVTRGILADARHRGLTTAFNPSPLRPYFAELWPLIDVAFLNKGEAESLTGSSGESAIQHLAEAGVAQTVLTLGGAGAILASGSQVIATVPALATEVVDTTGAGDTFMAVALASAALRRTRLDARAIHHATAAAAITVSRRGTRAAFPSKADLAGILAGE</sequence>
<evidence type="ECO:0000256" key="4">
    <source>
        <dbReference type="ARBA" id="ARBA00022679"/>
    </source>
</evidence>
<dbReference type="PROSITE" id="PS00583">
    <property type="entry name" value="PFKB_KINASES_1"/>
    <property type="match status" value="1"/>
</dbReference>
<evidence type="ECO:0000313" key="15">
    <source>
        <dbReference type="Proteomes" id="UP000251205"/>
    </source>
</evidence>
<keyword evidence="12" id="KW-0963">Cytoplasm</keyword>
<gene>
    <name evidence="12" type="primary">rbsK</name>
    <name evidence="14" type="ORF">DQ393_32585</name>
</gene>
<reference evidence="14 15" key="1">
    <citation type="submission" date="2018-06" db="EMBL/GenBank/DDBJ databases">
        <title>Whole Genome Sequence of an efficient microsymbiont, Rhizobium tropici.</title>
        <authorList>
            <person name="Srinivasan R."/>
            <person name="Singh H.V."/>
            <person name="Srivastava R."/>
            <person name="Kumari B."/>
            <person name="Radhakrishna A."/>
        </authorList>
    </citation>
    <scope>NUCLEOTIDE SEQUENCE [LARGE SCALE GENOMIC DNA]</scope>
    <source>
        <strain evidence="14 15">IGFRI Rhizo-19</strain>
    </source>
</reference>
<organism evidence="14 15">
    <name type="scientific">Rhizobium tropici</name>
    <dbReference type="NCBI Taxonomy" id="398"/>
    <lineage>
        <taxon>Bacteria</taxon>
        <taxon>Pseudomonadati</taxon>
        <taxon>Pseudomonadota</taxon>
        <taxon>Alphaproteobacteria</taxon>
        <taxon>Hyphomicrobiales</taxon>
        <taxon>Rhizobiaceae</taxon>
        <taxon>Rhizobium/Agrobacterium group</taxon>
        <taxon>Rhizobium</taxon>
    </lineage>
</organism>
<feature type="binding site" evidence="12">
    <location>
        <begin position="10"/>
        <end position="12"/>
    </location>
    <ligand>
        <name>substrate</name>
    </ligand>
</feature>
<comment type="catalytic activity">
    <reaction evidence="12">
        <text>D-ribose + ATP = D-ribose 5-phosphate + ADP + H(+)</text>
        <dbReference type="Rhea" id="RHEA:13697"/>
        <dbReference type="ChEBI" id="CHEBI:15378"/>
        <dbReference type="ChEBI" id="CHEBI:30616"/>
        <dbReference type="ChEBI" id="CHEBI:47013"/>
        <dbReference type="ChEBI" id="CHEBI:78346"/>
        <dbReference type="ChEBI" id="CHEBI:456216"/>
        <dbReference type="EC" id="2.7.1.15"/>
    </reaction>
</comment>
<dbReference type="GO" id="GO:0005524">
    <property type="term" value="F:ATP binding"/>
    <property type="evidence" value="ECO:0007669"/>
    <property type="project" value="UniProtKB-UniRule"/>
</dbReference>
<feature type="binding site" evidence="12">
    <location>
        <position position="280"/>
    </location>
    <ligand>
        <name>K(+)</name>
        <dbReference type="ChEBI" id="CHEBI:29103"/>
    </ligand>
</feature>
<feature type="binding site" evidence="12">
    <location>
        <position position="245"/>
    </location>
    <ligand>
        <name>substrate</name>
    </ligand>
</feature>
<comment type="activity regulation">
    <text evidence="12">Activated by a monovalent cation that binds near, but not in, the active site. The most likely occupant of the site in vivo is potassium. Ion binding induces a conformational change that may alter substrate affinity.</text>
</comment>
<evidence type="ECO:0000256" key="3">
    <source>
        <dbReference type="ARBA" id="ARBA00016943"/>
    </source>
</evidence>